<comment type="caution">
    <text evidence="2">The sequence shown here is derived from an EMBL/GenBank/DDBJ whole genome shotgun (WGS) entry which is preliminary data.</text>
</comment>
<gene>
    <name evidence="2" type="ORF">SCAR479_05706</name>
</gene>
<name>A0ABR2XV13_9PEZI</name>
<feature type="compositionally biased region" description="Basic and acidic residues" evidence="1">
    <location>
        <begin position="138"/>
        <end position="167"/>
    </location>
</feature>
<evidence type="ECO:0000313" key="2">
    <source>
        <dbReference type="EMBL" id="KAK9777658.1"/>
    </source>
</evidence>
<feature type="compositionally biased region" description="Acidic residues" evidence="1">
    <location>
        <begin position="168"/>
        <end position="177"/>
    </location>
</feature>
<reference evidence="2 3" key="1">
    <citation type="submission" date="2024-02" db="EMBL/GenBank/DDBJ databases">
        <title>First draft genome assembly of two strains of Seiridium cardinale.</title>
        <authorList>
            <person name="Emiliani G."/>
            <person name="Scali E."/>
        </authorList>
    </citation>
    <scope>NUCLEOTIDE SEQUENCE [LARGE SCALE GENOMIC DNA]</scope>
    <source>
        <strain evidence="2 3">BM-138-000479</strain>
    </source>
</reference>
<organism evidence="2 3">
    <name type="scientific">Seiridium cardinale</name>
    <dbReference type="NCBI Taxonomy" id="138064"/>
    <lineage>
        <taxon>Eukaryota</taxon>
        <taxon>Fungi</taxon>
        <taxon>Dikarya</taxon>
        <taxon>Ascomycota</taxon>
        <taxon>Pezizomycotina</taxon>
        <taxon>Sordariomycetes</taxon>
        <taxon>Xylariomycetidae</taxon>
        <taxon>Amphisphaeriales</taxon>
        <taxon>Sporocadaceae</taxon>
        <taxon>Seiridium</taxon>
    </lineage>
</organism>
<keyword evidence="3" id="KW-1185">Reference proteome</keyword>
<evidence type="ECO:0000313" key="3">
    <source>
        <dbReference type="Proteomes" id="UP001465668"/>
    </source>
</evidence>
<dbReference type="Proteomes" id="UP001465668">
    <property type="component" value="Unassembled WGS sequence"/>
</dbReference>
<proteinExistence type="predicted"/>
<feature type="region of interest" description="Disordered" evidence="1">
    <location>
        <begin position="78"/>
        <end position="189"/>
    </location>
</feature>
<dbReference type="EMBL" id="JARVKM010000020">
    <property type="protein sequence ID" value="KAK9777658.1"/>
    <property type="molecule type" value="Genomic_DNA"/>
</dbReference>
<feature type="compositionally biased region" description="Basic residues" evidence="1">
    <location>
        <begin position="96"/>
        <end position="105"/>
    </location>
</feature>
<protein>
    <submittedName>
        <fullName evidence="2">Uncharacterized protein</fullName>
    </submittedName>
</protein>
<sequence>MPKKKQAKTGDEATDGSVTISAADVRLISAVFANAARYDWIQWNVDWQKTADDLNSSSIRSVRERFRAMSAKHGWFTAEGQAPQGAEATDAPMRVAKPRARRNRKKQPETTEETQEEHPSKRRRIEVKTETPTASYGHEYEYEFKEASTADYGHEDYGHEDYGHEDYGHEDEDELIDAPDGSGGWGDPMIAQYFEDN</sequence>
<accession>A0ABR2XV13</accession>
<evidence type="ECO:0000256" key="1">
    <source>
        <dbReference type="SAM" id="MobiDB-lite"/>
    </source>
</evidence>